<dbReference type="EMBL" id="SAVA01000003">
    <property type="protein sequence ID" value="RWR53334.1"/>
    <property type="molecule type" value="Genomic_DNA"/>
</dbReference>
<protein>
    <submittedName>
        <fullName evidence="1">Uncharacterized protein</fullName>
    </submittedName>
</protein>
<evidence type="ECO:0000313" key="1">
    <source>
        <dbReference type="EMBL" id="RWR53334.1"/>
    </source>
</evidence>
<comment type="caution">
    <text evidence="1">The sequence shown here is derived from an EMBL/GenBank/DDBJ whole genome shotgun (WGS) entry which is preliminary data.</text>
</comment>
<name>A0A3S3MR42_9RHOB</name>
<keyword evidence="2" id="KW-1185">Reference proteome</keyword>
<reference evidence="1" key="2">
    <citation type="submission" date="2019-01" db="EMBL/GenBank/DDBJ databases">
        <authorList>
            <person name="Li Y."/>
        </authorList>
    </citation>
    <scope>NUCLEOTIDE SEQUENCE [LARGE SCALE GENOMIC DNA]</scope>
    <source>
        <strain evidence="1">CGMCC 1.12963</strain>
    </source>
</reference>
<accession>A0A3S3MR42</accession>
<sequence>MVPDHQRTNYERTAECLDDLRALMFASDELARLPAEYERQKYAATLMTLALEKLDEVERAHAMEWVGLGGKYPTLTDDEMAQAKGAA</sequence>
<reference evidence="1" key="1">
    <citation type="submission" date="2019-01" db="EMBL/GenBank/DDBJ databases">
        <title>Sinorhodobacter populi sp. nov. isolated from the symptomatic bark tissue of Populus euramericana canker.</title>
        <authorList>
            <person name="Xu G."/>
        </authorList>
    </citation>
    <scope>NUCLEOTIDE SEQUENCE [LARGE SCALE GENOMIC DNA]</scope>
    <source>
        <strain evidence="1">CGMCC 1.12963</strain>
    </source>
</reference>
<gene>
    <name evidence="1" type="ORF">EOW66_06385</name>
</gene>
<dbReference type="AlphaFoldDB" id="A0A3S3MR42"/>
<organism evidence="1 2">
    <name type="scientific">Paenirhodobacter huangdaonensis</name>
    <dbReference type="NCBI Taxonomy" id="2501515"/>
    <lineage>
        <taxon>Bacteria</taxon>
        <taxon>Pseudomonadati</taxon>
        <taxon>Pseudomonadota</taxon>
        <taxon>Alphaproteobacteria</taxon>
        <taxon>Rhodobacterales</taxon>
        <taxon>Rhodobacter group</taxon>
        <taxon>Paenirhodobacter</taxon>
    </lineage>
</organism>
<proteinExistence type="predicted"/>
<dbReference type="RefSeq" id="WP_128155598.1">
    <property type="nucleotide sequence ID" value="NZ_JBHSOM010000009.1"/>
</dbReference>
<evidence type="ECO:0000313" key="2">
    <source>
        <dbReference type="Proteomes" id="UP000288071"/>
    </source>
</evidence>
<dbReference type="Proteomes" id="UP000288071">
    <property type="component" value="Unassembled WGS sequence"/>
</dbReference>